<dbReference type="GO" id="GO:0005975">
    <property type="term" value="P:carbohydrate metabolic process"/>
    <property type="evidence" value="ECO:0007669"/>
    <property type="project" value="InterPro"/>
</dbReference>
<dbReference type="SUPFAM" id="SSF51445">
    <property type="entry name" value="(Trans)glycosidases"/>
    <property type="match status" value="1"/>
</dbReference>
<name>A0A3E3I3V8_9FIRM</name>
<organism evidence="2 3">
    <name type="scientific">Eisenbergiella massiliensis</name>
    <dbReference type="NCBI Taxonomy" id="1720294"/>
    <lineage>
        <taxon>Bacteria</taxon>
        <taxon>Bacillati</taxon>
        <taxon>Bacillota</taxon>
        <taxon>Clostridia</taxon>
        <taxon>Lachnospirales</taxon>
        <taxon>Lachnospiraceae</taxon>
        <taxon>Eisenbergiella</taxon>
    </lineage>
</organism>
<dbReference type="Pfam" id="PF02836">
    <property type="entry name" value="Glyco_hydro_2_C"/>
    <property type="match status" value="1"/>
</dbReference>
<sequence length="124" mass="14292">MRAEAKLKEKESGSCVSLGSSRFGFRQARFTPEGFFLNGVKCKLIGLNRHQSWPYVGYAMPERIQRRDAQLLRRELGCNVVRTSHYPQSRHFLDACDELGLLVMEEIPGWRRVTTGKYRGLSAW</sequence>
<dbReference type="GO" id="GO:0004553">
    <property type="term" value="F:hydrolase activity, hydrolyzing O-glycosyl compounds"/>
    <property type="evidence" value="ECO:0007669"/>
    <property type="project" value="InterPro"/>
</dbReference>
<evidence type="ECO:0000259" key="1">
    <source>
        <dbReference type="Pfam" id="PF02836"/>
    </source>
</evidence>
<dbReference type="GeneID" id="97987815"/>
<dbReference type="PANTHER" id="PTHR42732:SF1">
    <property type="entry name" value="BETA-MANNOSIDASE"/>
    <property type="match status" value="1"/>
</dbReference>
<dbReference type="RefSeq" id="WP_035321283.1">
    <property type="nucleotide sequence ID" value="NZ_CANNOQ010000042.1"/>
</dbReference>
<comment type="caution">
    <text evidence="2">The sequence shown here is derived from an EMBL/GenBank/DDBJ whole genome shotgun (WGS) entry which is preliminary data.</text>
</comment>
<evidence type="ECO:0000313" key="3">
    <source>
        <dbReference type="Proteomes" id="UP000260812"/>
    </source>
</evidence>
<dbReference type="InterPro" id="IPR006103">
    <property type="entry name" value="Glyco_hydro_2_cat"/>
</dbReference>
<dbReference type="Proteomes" id="UP000260812">
    <property type="component" value="Unassembled WGS sequence"/>
</dbReference>
<feature type="domain" description="Glycoside hydrolase family 2 catalytic" evidence="1">
    <location>
        <begin position="33"/>
        <end position="109"/>
    </location>
</feature>
<proteinExistence type="predicted"/>
<dbReference type="InterPro" id="IPR051913">
    <property type="entry name" value="GH2_Domain-Containing"/>
</dbReference>
<keyword evidence="3" id="KW-1185">Reference proteome</keyword>
<dbReference type="AlphaFoldDB" id="A0A3E3I3V8"/>
<dbReference type="InterPro" id="IPR023230">
    <property type="entry name" value="Glyco_hydro_2_CS"/>
</dbReference>
<evidence type="ECO:0000313" key="2">
    <source>
        <dbReference type="EMBL" id="RGE59768.1"/>
    </source>
</evidence>
<protein>
    <recommendedName>
        <fullName evidence="1">Glycoside hydrolase family 2 catalytic domain-containing protein</fullName>
    </recommendedName>
</protein>
<reference evidence="2" key="1">
    <citation type="submission" date="2018-08" db="EMBL/GenBank/DDBJ databases">
        <title>A genome reference for cultivated species of the human gut microbiota.</title>
        <authorList>
            <person name="Zou Y."/>
            <person name="Xue W."/>
            <person name="Luo G."/>
        </authorList>
    </citation>
    <scope>NUCLEOTIDE SEQUENCE [LARGE SCALE GENOMIC DNA]</scope>
    <source>
        <strain evidence="2">TF05-5AC</strain>
    </source>
</reference>
<gene>
    <name evidence="2" type="ORF">DXC51_13265</name>
</gene>
<dbReference type="PANTHER" id="PTHR42732">
    <property type="entry name" value="BETA-GALACTOSIDASE"/>
    <property type="match status" value="1"/>
</dbReference>
<dbReference type="InterPro" id="IPR017853">
    <property type="entry name" value="GH"/>
</dbReference>
<dbReference type="PROSITE" id="PS00719">
    <property type="entry name" value="GLYCOSYL_HYDROL_F2_1"/>
    <property type="match status" value="1"/>
</dbReference>
<accession>A0A3E3I3V8</accession>
<dbReference type="Gene3D" id="3.20.20.80">
    <property type="entry name" value="Glycosidases"/>
    <property type="match status" value="1"/>
</dbReference>
<dbReference type="EMBL" id="QVLV01000008">
    <property type="protein sequence ID" value="RGE59768.1"/>
    <property type="molecule type" value="Genomic_DNA"/>
</dbReference>